<protein>
    <recommendedName>
        <fullName evidence="11">Signal sequence receptor subunit alpha</fullName>
    </recommendedName>
</protein>
<comment type="subcellular location">
    <subcellularLocation>
        <location evidence="1">Endoplasmic reticulum membrane</location>
        <topology evidence="1">Single-pass type I membrane protein</topology>
    </subcellularLocation>
</comment>
<dbReference type="Proteomes" id="UP001344447">
    <property type="component" value="Unassembled WGS sequence"/>
</dbReference>
<dbReference type="EMBL" id="JAVFKY010000002">
    <property type="protein sequence ID" value="KAK5581504.1"/>
    <property type="molecule type" value="Genomic_DNA"/>
</dbReference>
<proteinExistence type="predicted"/>
<keyword evidence="3 8" id="KW-0732">Signal</keyword>
<reference evidence="9 10" key="1">
    <citation type="submission" date="2023-11" db="EMBL/GenBank/DDBJ databases">
        <title>Dfirmibasis_genome.</title>
        <authorList>
            <person name="Edelbroek B."/>
            <person name="Kjellin J."/>
            <person name="Jerlstrom-Hultqvist J."/>
            <person name="Soderbom F."/>
        </authorList>
    </citation>
    <scope>NUCLEOTIDE SEQUENCE [LARGE SCALE GENOMIC DNA]</scope>
    <source>
        <strain evidence="9 10">TNS-C-14</strain>
    </source>
</reference>
<feature type="signal peptide" evidence="8">
    <location>
        <begin position="1"/>
        <end position="20"/>
    </location>
</feature>
<dbReference type="AlphaFoldDB" id="A0AAN7TX63"/>
<evidence type="ECO:0000256" key="7">
    <source>
        <dbReference type="SAM" id="Phobius"/>
    </source>
</evidence>
<dbReference type="InterPro" id="IPR005595">
    <property type="entry name" value="TRAP_alpha"/>
</dbReference>
<dbReference type="Pfam" id="PF03896">
    <property type="entry name" value="TRAP_alpha"/>
    <property type="match status" value="1"/>
</dbReference>
<gene>
    <name evidence="9" type="ORF">RB653_001539</name>
</gene>
<evidence type="ECO:0000313" key="9">
    <source>
        <dbReference type="EMBL" id="KAK5581504.1"/>
    </source>
</evidence>
<organism evidence="9 10">
    <name type="scientific">Dictyostelium firmibasis</name>
    <dbReference type="NCBI Taxonomy" id="79012"/>
    <lineage>
        <taxon>Eukaryota</taxon>
        <taxon>Amoebozoa</taxon>
        <taxon>Evosea</taxon>
        <taxon>Eumycetozoa</taxon>
        <taxon>Dictyostelia</taxon>
        <taxon>Dictyosteliales</taxon>
        <taxon>Dictyosteliaceae</taxon>
        <taxon>Dictyostelium</taxon>
    </lineage>
</organism>
<keyword evidence="4" id="KW-0256">Endoplasmic reticulum</keyword>
<evidence type="ECO:0000256" key="2">
    <source>
        <dbReference type="ARBA" id="ARBA00022692"/>
    </source>
</evidence>
<dbReference type="GO" id="GO:0005789">
    <property type="term" value="C:endoplasmic reticulum membrane"/>
    <property type="evidence" value="ECO:0007669"/>
    <property type="project" value="UniProtKB-SubCell"/>
</dbReference>
<keyword evidence="5 7" id="KW-1133">Transmembrane helix</keyword>
<evidence type="ECO:0000256" key="1">
    <source>
        <dbReference type="ARBA" id="ARBA00004115"/>
    </source>
</evidence>
<keyword evidence="6 7" id="KW-0472">Membrane</keyword>
<accession>A0AAN7TX63</accession>
<name>A0AAN7TX63_9MYCE</name>
<evidence type="ECO:0000256" key="4">
    <source>
        <dbReference type="ARBA" id="ARBA00022824"/>
    </source>
</evidence>
<evidence type="ECO:0000256" key="3">
    <source>
        <dbReference type="ARBA" id="ARBA00022729"/>
    </source>
</evidence>
<keyword evidence="10" id="KW-1185">Reference proteome</keyword>
<evidence type="ECO:0000256" key="8">
    <source>
        <dbReference type="SAM" id="SignalP"/>
    </source>
</evidence>
<evidence type="ECO:0000256" key="5">
    <source>
        <dbReference type="ARBA" id="ARBA00022989"/>
    </source>
</evidence>
<dbReference type="PANTHER" id="PTHR12924:SF0">
    <property type="entry name" value="TRANSLOCON-ASSOCIATED PROTEIN SUBUNIT ALPHA"/>
    <property type="match status" value="1"/>
</dbReference>
<sequence>MNKLIALLLAVLMIIGCVYSDDVEITTEDEVVAQATPTSDVSFSYIFPDNPDKNFAAGSVVEVLVGFTNNADKALNITHIFASLNHPQDFSVFIQNYTRGDFGIAVEKGHHATLAYRFVPSEYLEPREFGLLISLEYQDGAQNFTQTFFNSTINITEKETSFDMDSFFLILLGLGFVGGIGYIVYGKMPKQKKARVTSKVNKNFVRVETEDETAEWLSGTSAASTKVKSVQKVVKKNK</sequence>
<feature type="chain" id="PRO_5042827652" description="Signal sequence receptor subunit alpha" evidence="8">
    <location>
        <begin position="21"/>
        <end position="238"/>
    </location>
</feature>
<keyword evidence="2 7" id="KW-0812">Transmembrane</keyword>
<evidence type="ECO:0000313" key="10">
    <source>
        <dbReference type="Proteomes" id="UP001344447"/>
    </source>
</evidence>
<evidence type="ECO:0008006" key="11">
    <source>
        <dbReference type="Google" id="ProtNLM"/>
    </source>
</evidence>
<feature type="transmembrane region" description="Helical" evidence="7">
    <location>
        <begin position="167"/>
        <end position="185"/>
    </location>
</feature>
<dbReference type="PROSITE" id="PS51257">
    <property type="entry name" value="PROKAR_LIPOPROTEIN"/>
    <property type="match status" value="1"/>
</dbReference>
<comment type="caution">
    <text evidence="9">The sequence shown here is derived from an EMBL/GenBank/DDBJ whole genome shotgun (WGS) entry which is preliminary data.</text>
</comment>
<dbReference type="PANTHER" id="PTHR12924">
    <property type="entry name" value="TRANSLOCON-ASSOCIATED PROTEIN, ALPHA SUBUNIT"/>
    <property type="match status" value="1"/>
</dbReference>
<evidence type="ECO:0000256" key="6">
    <source>
        <dbReference type="ARBA" id="ARBA00023136"/>
    </source>
</evidence>